<comment type="caution">
    <text evidence="1">The sequence shown here is derived from an EMBL/GenBank/DDBJ whole genome shotgun (WGS) entry which is preliminary data.</text>
</comment>
<sequence length="161" mass="18583">MQKLKNYFHGHEKVWALINANANHVEIRMVENVRENAGAYDKMNATWPMYPGITNRKDKRASSKRLPCQTPSSPSFWRKTHYVINGSRVRKRKNRKKRAGAANVSLFFYYVRRPHPGANCPDSDTLEGLFSQTEIPSKTTHAYRLQVQRPDAMRVTSPLVP</sequence>
<keyword evidence="2" id="KW-1185">Reference proteome</keyword>
<organism evidence="1 2">
    <name type="scientific">Caenorhabditis auriculariae</name>
    <dbReference type="NCBI Taxonomy" id="2777116"/>
    <lineage>
        <taxon>Eukaryota</taxon>
        <taxon>Metazoa</taxon>
        <taxon>Ecdysozoa</taxon>
        <taxon>Nematoda</taxon>
        <taxon>Chromadorea</taxon>
        <taxon>Rhabditida</taxon>
        <taxon>Rhabditina</taxon>
        <taxon>Rhabditomorpha</taxon>
        <taxon>Rhabditoidea</taxon>
        <taxon>Rhabditidae</taxon>
        <taxon>Peloderinae</taxon>
        <taxon>Caenorhabditis</taxon>
    </lineage>
</organism>
<gene>
    <name evidence="1" type="ORF">CAUJ_LOCUS11963</name>
</gene>
<evidence type="ECO:0000313" key="2">
    <source>
        <dbReference type="Proteomes" id="UP000835052"/>
    </source>
</evidence>
<reference evidence="1" key="1">
    <citation type="submission" date="2020-10" db="EMBL/GenBank/DDBJ databases">
        <authorList>
            <person name="Kikuchi T."/>
        </authorList>
    </citation>
    <scope>NUCLEOTIDE SEQUENCE</scope>
    <source>
        <strain evidence="1">NKZ352</strain>
    </source>
</reference>
<proteinExistence type="predicted"/>
<dbReference type="AlphaFoldDB" id="A0A8S1HK34"/>
<dbReference type="Proteomes" id="UP000835052">
    <property type="component" value="Unassembled WGS sequence"/>
</dbReference>
<dbReference type="EMBL" id="CAJGYM010000065">
    <property type="protein sequence ID" value="CAD6196047.1"/>
    <property type="molecule type" value="Genomic_DNA"/>
</dbReference>
<evidence type="ECO:0000313" key="1">
    <source>
        <dbReference type="EMBL" id="CAD6196047.1"/>
    </source>
</evidence>
<accession>A0A8S1HK34</accession>
<name>A0A8S1HK34_9PELO</name>
<protein>
    <submittedName>
        <fullName evidence="1">Uncharacterized protein</fullName>
    </submittedName>
</protein>